<dbReference type="InterPro" id="IPR027469">
    <property type="entry name" value="Cation_efflux_TMD_sf"/>
</dbReference>
<gene>
    <name evidence="11" type="ORF">ACFSBI_03665</name>
</gene>
<evidence type="ECO:0000313" key="11">
    <source>
        <dbReference type="EMBL" id="MFD1720635.1"/>
    </source>
</evidence>
<keyword evidence="3" id="KW-0813">Transport</keyword>
<evidence type="ECO:0000313" key="12">
    <source>
        <dbReference type="Proteomes" id="UP001597347"/>
    </source>
</evidence>
<comment type="similarity">
    <text evidence="2">Belongs to the cation diffusion facilitator (CDF) transporter (TC 2.A.4) family. SLC30A subfamily.</text>
</comment>
<feature type="transmembrane region" description="Helical" evidence="8">
    <location>
        <begin position="12"/>
        <end position="31"/>
    </location>
</feature>
<keyword evidence="12" id="KW-1185">Reference proteome</keyword>
<keyword evidence="5 8" id="KW-1133">Transmembrane helix</keyword>
<evidence type="ECO:0000256" key="4">
    <source>
        <dbReference type="ARBA" id="ARBA00022692"/>
    </source>
</evidence>
<feature type="transmembrane region" description="Helical" evidence="8">
    <location>
        <begin position="147"/>
        <end position="172"/>
    </location>
</feature>
<dbReference type="InterPro" id="IPR058533">
    <property type="entry name" value="Cation_efflux_TM"/>
</dbReference>
<feature type="transmembrane region" description="Helical" evidence="8">
    <location>
        <begin position="80"/>
        <end position="102"/>
    </location>
</feature>
<keyword evidence="7 8" id="KW-0472">Membrane</keyword>
<dbReference type="SUPFAM" id="SSF161111">
    <property type="entry name" value="Cation efflux protein transmembrane domain-like"/>
    <property type="match status" value="1"/>
</dbReference>
<evidence type="ECO:0000256" key="2">
    <source>
        <dbReference type="ARBA" id="ARBA00008873"/>
    </source>
</evidence>
<dbReference type="InterPro" id="IPR036837">
    <property type="entry name" value="Cation_efflux_CTD_sf"/>
</dbReference>
<dbReference type="NCBIfam" id="TIGR01297">
    <property type="entry name" value="CDF"/>
    <property type="match status" value="1"/>
</dbReference>
<proteinExistence type="inferred from homology"/>
<dbReference type="InterPro" id="IPR050681">
    <property type="entry name" value="CDF/SLC30A"/>
</dbReference>
<evidence type="ECO:0000256" key="3">
    <source>
        <dbReference type="ARBA" id="ARBA00022448"/>
    </source>
</evidence>
<dbReference type="Proteomes" id="UP001597347">
    <property type="component" value="Unassembled WGS sequence"/>
</dbReference>
<feature type="domain" description="Cation efflux protein transmembrane" evidence="9">
    <location>
        <begin position="14"/>
        <end position="204"/>
    </location>
</feature>
<feature type="domain" description="Cation efflux protein cytoplasmic" evidence="10">
    <location>
        <begin position="208"/>
        <end position="288"/>
    </location>
</feature>
<sequence length="300" mass="30934">MHDHGHEAPRRAITAAFAVTCALLVVQVIGASLTGSLALLVDSAHLTADALGLGVALTAARLAGRPASPRRTFGWARAEVLGATLQAAVLLGIGVLVVVEAVQRLADPPPVPGAGLLVFGAIGLAGNLVSAAVLLRHRGHDLNTRAAFLEVVADAAGSIGVLAAGAVIALTGWTRADAVAALLVGAVIVPRSVLLLRDAVDVLLESTPRGLDLDALREHLQQQPHVLAVHDLHATRISSALPVLSAHVVVEGEVFRNGHAPAVLDALQRCAAQHFSVRFEHATFQLEPPAHTAHEPGTHA</sequence>
<organism evidence="11 12">
    <name type="scientific">Amnibacterium endophyticum</name>
    <dbReference type="NCBI Taxonomy" id="2109337"/>
    <lineage>
        <taxon>Bacteria</taxon>
        <taxon>Bacillati</taxon>
        <taxon>Actinomycetota</taxon>
        <taxon>Actinomycetes</taxon>
        <taxon>Micrococcales</taxon>
        <taxon>Microbacteriaceae</taxon>
        <taxon>Amnibacterium</taxon>
    </lineage>
</organism>
<feature type="transmembrane region" description="Helical" evidence="8">
    <location>
        <begin position="178"/>
        <end position="196"/>
    </location>
</feature>
<dbReference type="RefSeq" id="WP_377932162.1">
    <property type="nucleotide sequence ID" value="NZ_JBHUEA010000003.1"/>
</dbReference>
<name>A0ABW4LBI8_9MICO</name>
<dbReference type="PANTHER" id="PTHR11562:SF17">
    <property type="entry name" value="RE54080P-RELATED"/>
    <property type="match status" value="1"/>
</dbReference>
<accession>A0ABW4LBI8</accession>
<evidence type="ECO:0000259" key="10">
    <source>
        <dbReference type="Pfam" id="PF16916"/>
    </source>
</evidence>
<evidence type="ECO:0000256" key="6">
    <source>
        <dbReference type="ARBA" id="ARBA00023065"/>
    </source>
</evidence>
<evidence type="ECO:0000256" key="5">
    <source>
        <dbReference type="ARBA" id="ARBA00022989"/>
    </source>
</evidence>
<dbReference type="InterPro" id="IPR027470">
    <property type="entry name" value="Cation_efflux_CTD"/>
</dbReference>
<dbReference type="PANTHER" id="PTHR11562">
    <property type="entry name" value="CATION EFFLUX PROTEIN/ ZINC TRANSPORTER"/>
    <property type="match status" value="1"/>
</dbReference>
<dbReference type="EMBL" id="JBHUEA010000003">
    <property type="protein sequence ID" value="MFD1720635.1"/>
    <property type="molecule type" value="Genomic_DNA"/>
</dbReference>
<reference evidence="12" key="1">
    <citation type="journal article" date="2019" name="Int. J. Syst. Evol. Microbiol.">
        <title>The Global Catalogue of Microorganisms (GCM) 10K type strain sequencing project: providing services to taxonomists for standard genome sequencing and annotation.</title>
        <authorList>
            <consortium name="The Broad Institute Genomics Platform"/>
            <consortium name="The Broad Institute Genome Sequencing Center for Infectious Disease"/>
            <person name="Wu L."/>
            <person name="Ma J."/>
        </authorList>
    </citation>
    <scope>NUCLEOTIDE SEQUENCE [LARGE SCALE GENOMIC DNA]</scope>
    <source>
        <strain evidence="12">CGMCC 1.12471</strain>
    </source>
</reference>
<feature type="transmembrane region" description="Helical" evidence="8">
    <location>
        <begin position="37"/>
        <end position="59"/>
    </location>
</feature>
<dbReference type="Pfam" id="PF01545">
    <property type="entry name" value="Cation_efflux"/>
    <property type="match status" value="1"/>
</dbReference>
<comment type="caution">
    <text evidence="11">The sequence shown here is derived from an EMBL/GenBank/DDBJ whole genome shotgun (WGS) entry which is preliminary data.</text>
</comment>
<dbReference type="Pfam" id="PF16916">
    <property type="entry name" value="ZT_dimer"/>
    <property type="match status" value="1"/>
</dbReference>
<comment type="subcellular location">
    <subcellularLocation>
        <location evidence="1">Membrane</location>
        <topology evidence="1">Multi-pass membrane protein</topology>
    </subcellularLocation>
</comment>
<protein>
    <submittedName>
        <fullName evidence="11">Cation diffusion facilitator family transporter</fullName>
    </submittedName>
</protein>
<dbReference type="InterPro" id="IPR002524">
    <property type="entry name" value="Cation_efflux"/>
</dbReference>
<evidence type="ECO:0000256" key="8">
    <source>
        <dbReference type="SAM" id="Phobius"/>
    </source>
</evidence>
<evidence type="ECO:0000259" key="9">
    <source>
        <dbReference type="Pfam" id="PF01545"/>
    </source>
</evidence>
<keyword evidence="6" id="KW-0406">Ion transport</keyword>
<evidence type="ECO:0000256" key="1">
    <source>
        <dbReference type="ARBA" id="ARBA00004141"/>
    </source>
</evidence>
<dbReference type="SUPFAM" id="SSF160240">
    <property type="entry name" value="Cation efflux protein cytoplasmic domain-like"/>
    <property type="match status" value="1"/>
</dbReference>
<feature type="transmembrane region" description="Helical" evidence="8">
    <location>
        <begin position="114"/>
        <end position="135"/>
    </location>
</feature>
<keyword evidence="4 8" id="KW-0812">Transmembrane</keyword>
<dbReference type="Gene3D" id="1.20.1510.10">
    <property type="entry name" value="Cation efflux protein transmembrane domain"/>
    <property type="match status" value="1"/>
</dbReference>
<evidence type="ECO:0000256" key="7">
    <source>
        <dbReference type="ARBA" id="ARBA00023136"/>
    </source>
</evidence>